<keyword evidence="1" id="KW-1133">Transmembrane helix</keyword>
<feature type="transmembrane region" description="Helical" evidence="1">
    <location>
        <begin position="63"/>
        <end position="85"/>
    </location>
</feature>
<dbReference type="Pfam" id="PF04892">
    <property type="entry name" value="VanZ"/>
    <property type="match status" value="1"/>
</dbReference>
<feature type="transmembrane region" description="Helical" evidence="1">
    <location>
        <begin position="121"/>
        <end position="142"/>
    </location>
</feature>
<dbReference type="Proteomes" id="UP000050949">
    <property type="component" value="Unassembled WGS sequence"/>
</dbReference>
<feature type="transmembrane region" description="Helical" evidence="1">
    <location>
        <begin position="180"/>
        <end position="197"/>
    </location>
</feature>
<comment type="caution">
    <text evidence="3">The sequence shown here is derived from an EMBL/GenBank/DDBJ whole genome shotgun (WGS) entry which is preliminary data.</text>
</comment>
<sequence>MIFLGPLYDWVAHTYSGRINHFPLIRLTFYSLDKTILYFLIFLGLRLWWRHHRHYRGQWGREILVWLFVFYLMLVFALTVFRGTYFPWQLQFYWHRPLSEINWQLWTQTAKLQQGQSIVDFIYNLFGNIAWFIPFGLLYPVLRQRRIGMIQTVFTGMAVSVCIEALQFILYTGITDVDDVMFNTLGALVGYLVYWVAHRLLHHR</sequence>
<dbReference type="PANTHER" id="PTHR36834:SF1">
    <property type="entry name" value="INTEGRAL MEMBRANE PROTEIN"/>
    <property type="match status" value="1"/>
</dbReference>
<proteinExistence type="predicted"/>
<evidence type="ECO:0000259" key="2">
    <source>
        <dbReference type="Pfam" id="PF04892"/>
    </source>
</evidence>
<organism evidence="3 4">
    <name type="scientific">Schleiferilactobacillus harbinensis DSM 16991</name>
    <dbReference type="NCBI Taxonomy" id="1122147"/>
    <lineage>
        <taxon>Bacteria</taxon>
        <taxon>Bacillati</taxon>
        <taxon>Bacillota</taxon>
        <taxon>Bacilli</taxon>
        <taxon>Lactobacillales</taxon>
        <taxon>Lactobacillaceae</taxon>
        <taxon>Schleiferilactobacillus</taxon>
    </lineage>
</organism>
<dbReference type="eggNOG" id="COG4767">
    <property type="taxonomic scope" value="Bacteria"/>
</dbReference>
<feature type="transmembrane region" description="Helical" evidence="1">
    <location>
        <begin position="154"/>
        <end position="174"/>
    </location>
</feature>
<dbReference type="EMBL" id="AZFW01000107">
    <property type="protein sequence ID" value="KRM25540.1"/>
    <property type="molecule type" value="Genomic_DNA"/>
</dbReference>
<dbReference type="OrthoDB" id="4822551at2"/>
<dbReference type="PATRIC" id="fig|1122147.4.peg.734"/>
<dbReference type="PANTHER" id="PTHR36834">
    <property type="entry name" value="MEMBRANE PROTEIN-RELATED"/>
    <property type="match status" value="1"/>
</dbReference>
<dbReference type="AlphaFoldDB" id="A0A0R1XAQ6"/>
<dbReference type="InterPro" id="IPR006976">
    <property type="entry name" value="VanZ-like"/>
</dbReference>
<keyword evidence="1" id="KW-0472">Membrane</keyword>
<dbReference type="RefSeq" id="WP_027829480.1">
    <property type="nucleotide sequence ID" value="NZ_AUEH01000065.1"/>
</dbReference>
<keyword evidence="1" id="KW-0812">Transmembrane</keyword>
<feature type="domain" description="VanZ-like" evidence="2">
    <location>
        <begin position="68"/>
        <end position="197"/>
    </location>
</feature>
<protein>
    <recommendedName>
        <fullName evidence="2">VanZ-like domain-containing protein</fullName>
    </recommendedName>
</protein>
<evidence type="ECO:0000313" key="4">
    <source>
        <dbReference type="Proteomes" id="UP000050949"/>
    </source>
</evidence>
<name>A0A0R1XAQ6_9LACO</name>
<dbReference type="InterPro" id="IPR053150">
    <property type="entry name" value="Teicoplanin_resist-assoc"/>
</dbReference>
<gene>
    <name evidence="3" type="ORF">FC91_GL000712</name>
</gene>
<evidence type="ECO:0000256" key="1">
    <source>
        <dbReference type="SAM" id="Phobius"/>
    </source>
</evidence>
<reference evidence="3 4" key="1">
    <citation type="journal article" date="2015" name="Genome Announc.">
        <title>Expanding the biotechnology potential of lactobacilli through comparative genomics of 213 strains and associated genera.</title>
        <authorList>
            <person name="Sun Z."/>
            <person name="Harris H.M."/>
            <person name="McCann A."/>
            <person name="Guo C."/>
            <person name="Argimon S."/>
            <person name="Zhang W."/>
            <person name="Yang X."/>
            <person name="Jeffery I.B."/>
            <person name="Cooney J.C."/>
            <person name="Kagawa T.F."/>
            <person name="Liu W."/>
            <person name="Song Y."/>
            <person name="Salvetti E."/>
            <person name="Wrobel A."/>
            <person name="Rasinkangas P."/>
            <person name="Parkhill J."/>
            <person name="Rea M.C."/>
            <person name="O'Sullivan O."/>
            <person name="Ritari J."/>
            <person name="Douillard F.P."/>
            <person name="Paul Ross R."/>
            <person name="Yang R."/>
            <person name="Briner A.E."/>
            <person name="Felis G.E."/>
            <person name="de Vos W.M."/>
            <person name="Barrangou R."/>
            <person name="Klaenhammer T.R."/>
            <person name="Caufield P.W."/>
            <person name="Cui Y."/>
            <person name="Zhang H."/>
            <person name="O'Toole P.W."/>
        </authorList>
    </citation>
    <scope>NUCLEOTIDE SEQUENCE [LARGE SCALE GENOMIC DNA]</scope>
    <source>
        <strain evidence="3 4">DSM 16991</strain>
    </source>
</reference>
<evidence type="ECO:0000313" key="3">
    <source>
        <dbReference type="EMBL" id="KRM25540.1"/>
    </source>
</evidence>
<accession>A0A0R1XAQ6</accession>